<dbReference type="Proteomes" id="UP000253915">
    <property type="component" value="Unassembled WGS sequence"/>
</dbReference>
<organism evidence="1 2">
    <name type="scientific">Eggerthella lenta</name>
    <name type="common">Eubacterium lentum</name>
    <dbReference type="NCBI Taxonomy" id="84112"/>
    <lineage>
        <taxon>Bacteria</taxon>
        <taxon>Bacillati</taxon>
        <taxon>Actinomycetota</taxon>
        <taxon>Coriobacteriia</taxon>
        <taxon>Eggerthellales</taxon>
        <taxon>Eggerthellaceae</taxon>
        <taxon>Eggerthella</taxon>
    </lineage>
</organism>
<name>A0ABD7GI38_EGGLN</name>
<evidence type="ECO:0000313" key="2">
    <source>
        <dbReference type="Proteomes" id="UP000253915"/>
    </source>
</evidence>
<reference evidence="1 2" key="1">
    <citation type="journal article" date="2018" name="Elife">
        <title>Discovery and characterization of a prevalent human gut bacterial enzyme sufficient for the inactivation of a family of plant toxins.</title>
        <authorList>
            <person name="Koppel N."/>
            <person name="Bisanz J.E."/>
            <person name="Pandelia M.E."/>
            <person name="Turnbaugh P.J."/>
            <person name="Balskus E.P."/>
        </authorList>
    </citation>
    <scope>NUCLEOTIDE SEQUENCE [LARGE SCALE GENOMIC DNA]</scope>
    <source>
        <strain evidence="1 2">16A</strain>
    </source>
</reference>
<dbReference type="EMBL" id="PPUQ01000011">
    <property type="protein sequence ID" value="RDC37649.1"/>
    <property type="molecule type" value="Genomic_DNA"/>
</dbReference>
<evidence type="ECO:0000313" key="1">
    <source>
        <dbReference type="EMBL" id="RDC37649.1"/>
    </source>
</evidence>
<proteinExistence type="predicted"/>
<gene>
    <name evidence="1" type="ORF">C1853_09350</name>
</gene>
<protein>
    <submittedName>
        <fullName evidence="1">Uncharacterized protein</fullName>
    </submittedName>
</protein>
<dbReference type="AlphaFoldDB" id="A0ABD7GI38"/>
<accession>A0ABD7GI38</accession>
<comment type="caution">
    <text evidence="1">The sequence shown here is derived from an EMBL/GenBank/DDBJ whole genome shotgun (WGS) entry which is preliminary data.</text>
</comment>
<sequence length="170" mass="17994">MTQNCEAAYLFDCSRCAKRPSCDIADEEQPYLMSTDKDFCEPDYTVAAPAAAFAADGAALPACAPLTVGEAVFGVDCANAPDWYAQGGIGEAPEDALKIEPGEVIMPIADMAEVIAKAIADTAPKPKPAALAMPLPAKEVCQNTAKTEPASRVLKEDRTAEYIRFLEYGA</sequence>